<dbReference type="InterPro" id="IPR011010">
    <property type="entry name" value="DNA_brk_join_enz"/>
</dbReference>
<protein>
    <submittedName>
        <fullName evidence="7">Tyrosine-type recombinase/integrase</fullName>
    </submittedName>
</protein>
<dbReference type="InterPro" id="IPR002104">
    <property type="entry name" value="Integrase_catalytic"/>
</dbReference>
<dbReference type="GO" id="GO:0015074">
    <property type="term" value="P:DNA integration"/>
    <property type="evidence" value="ECO:0007669"/>
    <property type="project" value="InterPro"/>
</dbReference>
<evidence type="ECO:0000256" key="2">
    <source>
        <dbReference type="ARBA" id="ARBA00023125"/>
    </source>
</evidence>
<dbReference type="AlphaFoldDB" id="A0A7M2XKS2"/>
<comment type="similarity">
    <text evidence="1">Belongs to the 'phage' integrase family.</text>
</comment>
<dbReference type="Gene3D" id="1.10.443.10">
    <property type="entry name" value="Intergrase catalytic core"/>
    <property type="match status" value="1"/>
</dbReference>
<dbReference type="Gene3D" id="1.10.150.130">
    <property type="match status" value="1"/>
</dbReference>
<feature type="domain" description="Tyr recombinase" evidence="5">
    <location>
        <begin position="100"/>
        <end position="270"/>
    </location>
</feature>
<gene>
    <name evidence="7" type="ORF">INP59_16790</name>
</gene>
<dbReference type="RefSeq" id="WP_052040023.1">
    <property type="nucleotide sequence ID" value="NZ_CP063450.1"/>
</dbReference>
<dbReference type="PROSITE" id="PS51898">
    <property type="entry name" value="TYR_RECOMBINASE"/>
    <property type="match status" value="1"/>
</dbReference>
<keyword evidence="8" id="KW-1185">Reference proteome</keyword>
<feature type="domain" description="Core-binding (CB)" evidence="6">
    <location>
        <begin position="1"/>
        <end position="79"/>
    </location>
</feature>
<dbReference type="SUPFAM" id="SSF56349">
    <property type="entry name" value="DNA breaking-rejoining enzymes"/>
    <property type="match status" value="1"/>
</dbReference>
<dbReference type="EMBL" id="CP063450">
    <property type="protein sequence ID" value="QOV97581.1"/>
    <property type="molecule type" value="Genomic_DNA"/>
</dbReference>
<evidence type="ECO:0000259" key="5">
    <source>
        <dbReference type="PROSITE" id="PS51898"/>
    </source>
</evidence>
<proteinExistence type="inferred from homology"/>
<dbReference type="InterPro" id="IPR013762">
    <property type="entry name" value="Integrase-like_cat_sf"/>
</dbReference>
<dbReference type="Proteomes" id="UP000593818">
    <property type="component" value="Chromosome"/>
</dbReference>
<dbReference type="PROSITE" id="PS51900">
    <property type="entry name" value="CB"/>
    <property type="match status" value="1"/>
</dbReference>
<dbReference type="PANTHER" id="PTHR30349">
    <property type="entry name" value="PHAGE INTEGRASE-RELATED"/>
    <property type="match status" value="1"/>
</dbReference>
<dbReference type="CDD" id="cd00397">
    <property type="entry name" value="DNA_BRE_C"/>
    <property type="match status" value="1"/>
</dbReference>
<organism evidence="7 8">
    <name type="scientific">Rhodococcus pyridinivorans</name>
    <dbReference type="NCBI Taxonomy" id="103816"/>
    <lineage>
        <taxon>Bacteria</taxon>
        <taxon>Bacillati</taxon>
        <taxon>Actinomycetota</taxon>
        <taxon>Actinomycetes</taxon>
        <taxon>Mycobacteriales</taxon>
        <taxon>Nocardiaceae</taxon>
        <taxon>Rhodococcus</taxon>
    </lineage>
</organism>
<evidence type="ECO:0000256" key="4">
    <source>
        <dbReference type="PROSITE-ProRule" id="PRU01248"/>
    </source>
</evidence>
<keyword evidence="3" id="KW-0233">DNA recombination</keyword>
<dbReference type="GO" id="GO:0003677">
    <property type="term" value="F:DNA binding"/>
    <property type="evidence" value="ECO:0007669"/>
    <property type="project" value="UniProtKB-UniRule"/>
</dbReference>
<dbReference type="Pfam" id="PF00589">
    <property type="entry name" value="Phage_integrase"/>
    <property type="match status" value="1"/>
</dbReference>
<evidence type="ECO:0000313" key="7">
    <source>
        <dbReference type="EMBL" id="QOV97581.1"/>
    </source>
</evidence>
<keyword evidence="2 4" id="KW-0238">DNA-binding</keyword>
<reference evidence="7 8" key="1">
    <citation type="submission" date="2020-10" db="EMBL/GenBank/DDBJ databases">
        <title>Whole genome sequence of oil-degrading bacteria Rhodococcus pyridinivorans strain 5Ap.</title>
        <authorList>
            <person name="Akhremchuk A.E."/>
            <person name="Valentovich L.N."/>
            <person name="Charniauskaya M.I."/>
            <person name="Bukliarevich H.A."/>
            <person name="Titok M.A."/>
        </authorList>
    </citation>
    <scope>NUCLEOTIDE SEQUENCE [LARGE SCALE GENOMIC DNA]</scope>
    <source>
        <strain evidence="7 8">5Ap</strain>
    </source>
</reference>
<accession>A0A7M2XKS2</accession>
<sequence length="291" mass="32976">MTADPIIRQHLAHLRLRNLRPVTLRSRERLLLRLHEHLGKPLLEATDRDLERWQTSLRVTPSSISTYVNHARAFYNWAYEHELIDSNPSRGLVNPRIRTRQPRPITEADLKTALLCAQHDRQLYVWLLLAAFCGLRAGEVAAVNRADVRLADDGGAFLLVHGKGGFERIVRVPPMVLEEMRPLMRANGPLFRRPSGTPWPADQLSRHVSLYFASLGMDWTLHCLRHRYAARLVDLGADVRDVQALLGHASLATTTIYLSQATRHAAASVDRLGEGVKMMTRRQHSHAPTES</sequence>
<name>A0A7M2XKS2_9NOCA</name>
<evidence type="ECO:0000256" key="1">
    <source>
        <dbReference type="ARBA" id="ARBA00008857"/>
    </source>
</evidence>
<dbReference type="GO" id="GO:0006310">
    <property type="term" value="P:DNA recombination"/>
    <property type="evidence" value="ECO:0007669"/>
    <property type="project" value="UniProtKB-KW"/>
</dbReference>
<dbReference type="PANTHER" id="PTHR30349:SF64">
    <property type="entry name" value="PROPHAGE INTEGRASE INTD-RELATED"/>
    <property type="match status" value="1"/>
</dbReference>
<dbReference type="InterPro" id="IPR050090">
    <property type="entry name" value="Tyrosine_recombinase_XerCD"/>
</dbReference>
<evidence type="ECO:0000256" key="3">
    <source>
        <dbReference type="ARBA" id="ARBA00023172"/>
    </source>
</evidence>
<evidence type="ECO:0000259" key="6">
    <source>
        <dbReference type="PROSITE" id="PS51900"/>
    </source>
</evidence>
<evidence type="ECO:0000313" key="8">
    <source>
        <dbReference type="Proteomes" id="UP000593818"/>
    </source>
</evidence>
<dbReference type="InterPro" id="IPR044068">
    <property type="entry name" value="CB"/>
</dbReference>
<dbReference type="InterPro" id="IPR010998">
    <property type="entry name" value="Integrase_recombinase_N"/>
</dbReference>